<comment type="caution">
    <text evidence="1">The sequence shown here is derived from an EMBL/GenBank/DDBJ whole genome shotgun (WGS) entry which is preliminary data.</text>
</comment>
<organism evidence="1 2">
    <name type="scientific">Clonostachys byssicola</name>
    <dbReference type="NCBI Taxonomy" id="160290"/>
    <lineage>
        <taxon>Eukaryota</taxon>
        <taxon>Fungi</taxon>
        <taxon>Dikarya</taxon>
        <taxon>Ascomycota</taxon>
        <taxon>Pezizomycotina</taxon>
        <taxon>Sordariomycetes</taxon>
        <taxon>Hypocreomycetidae</taxon>
        <taxon>Hypocreales</taxon>
        <taxon>Bionectriaceae</taxon>
        <taxon>Clonostachys</taxon>
    </lineage>
</organism>
<reference evidence="2" key="1">
    <citation type="submission" date="2019-06" db="EMBL/GenBank/DDBJ databases">
        <authorList>
            <person name="Broberg M."/>
        </authorList>
    </citation>
    <scope>NUCLEOTIDE SEQUENCE [LARGE SCALE GENOMIC DNA]</scope>
</reference>
<dbReference type="Proteomes" id="UP000754883">
    <property type="component" value="Unassembled WGS sequence"/>
</dbReference>
<protein>
    <submittedName>
        <fullName evidence="1">Uncharacterized protein</fullName>
    </submittedName>
</protein>
<name>A0A9N9UHF9_9HYPO</name>
<keyword evidence="2" id="KW-1185">Reference proteome</keyword>
<reference evidence="1 2" key="2">
    <citation type="submission" date="2021-10" db="EMBL/GenBank/DDBJ databases">
        <authorList>
            <person name="Piombo E."/>
        </authorList>
    </citation>
    <scope>NUCLEOTIDE SEQUENCE [LARGE SCALE GENOMIC DNA]</scope>
</reference>
<proteinExistence type="predicted"/>
<gene>
    <name evidence="1" type="ORF">CBYS24578_00018322</name>
</gene>
<dbReference type="EMBL" id="CABFNO020001458">
    <property type="protein sequence ID" value="CAG9989124.1"/>
    <property type="molecule type" value="Genomic_DNA"/>
</dbReference>
<evidence type="ECO:0000313" key="1">
    <source>
        <dbReference type="EMBL" id="CAG9989124.1"/>
    </source>
</evidence>
<sequence length="74" mass="8533">MRDFDFGILSHYSDGLVASKLVEYEEPTRHKTDAGTYRRSNVAMGLKQEIVNVEFFEGNCQYESSNPTPDYQYS</sequence>
<dbReference type="AlphaFoldDB" id="A0A9N9UHF9"/>
<evidence type="ECO:0000313" key="2">
    <source>
        <dbReference type="Proteomes" id="UP000754883"/>
    </source>
</evidence>
<accession>A0A9N9UHF9</accession>